<comment type="caution">
    <text evidence="2">The sequence shown here is derived from an EMBL/GenBank/DDBJ whole genome shotgun (WGS) entry which is preliminary data.</text>
</comment>
<proteinExistence type="predicted"/>
<organism evidence="2 3">
    <name type="scientific">Glarea lozoyensis (strain ATCC 74030 / MF5533)</name>
    <dbReference type="NCBI Taxonomy" id="1104152"/>
    <lineage>
        <taxon>Eukaryota</taxon>
        <taxon>Fungi</taxon>
        <taxon>Dikarya</taxon>
        <taxon>Ascomycota</taxon>
        <taxon>Pezizomycotina</taxon>
        <taxon>Leotiomycetes</taxon>
        <taxon>Helotiales</taxon>
        <taxon>Helotiaceae</taxon>
        <taxon>Glarea</taxon>
    </lineage>
</organism>
<evidence type="ECO:0000256" key="1">
    <source>
        <dbReference type="SAM" id="SignalP"/>
    </source>
</evidence>
<sequence>MTFFAFLVGLFAIIQLVRPLEPIDERSLIYLQAIGVALPENLNAQLPYPVSDLVFTGEIGGQKVALLELFKTAFSALKTSVGHGDK</sequence>
<feature type="chain" id="PRO_5003532271" evidence="1">
    <location>
        <begin position="20"/>
        <end position="86"/>
    </location>
</feature>
<dbReference type="EMBL" id="AGUE01000044">
    <property type="protein sequence ID" value="EHL01871.1"/>
    <property type="molecule type" value="Genomic_DNA"/>
</dbReference>
<feature type="signal peptide" evidence="1">
    <location>
        <begin position="1"/>
        <end position="19"/>
    </location>
</feature>
<dbReference type="HOGENOM" id="CLU_2498078_0_0_1"/>
<name>H0EI78_GLAL7</name>
<dbReference type="AlphaFoldDB" id="H0EI78"/>
<dbReference type="InParanoid" id="H0EI78"/>
<keyword evidence="3" id="KW-1185">Reference proteome</keyword>
<gene>
    <name evidence="2" type="ORF">M7I_2228</name>
</gene>
<keyword evidence="1" id="KW-0732">Signal</keyword>
<protein>
    <submittedName>
        <fullName evidence="2">Uncharacterized protein</fullName>
    </submittedName>
</protein>
<evidence type="ECO:0000313" key="2">
    <source>
        <dbReference type="EMBL" id="EHL01871.1"/>
    </source>
</evidence>
<reference evidence="2 3" key="1">
    <citation type="journal article" date="2012" name="Eukaryot. Cell">
        <title>Genome sequence of the fungus Glarea lozoyensis: the first genome sequence of a species from the Helotiaceae family.</title>
        <authorList>
            <person name="Youssar L."/>
            <person name="Gruening B.A."/>
            <person name="Erxleben A."/>
            <person name="Guenther S."/>
            <person name="Huettel W."/>
        </authorList>
    </citation>
    <scope>NUCLEOTIDE SEQUENCE [LARGE SCALE GENOMIC DNA]</scope>
    <source>
        <strain evidence="3">ATCC 74030 / MF5533</strain>
    </source>
</reference>
<dbReference type="Proteomes" id="UP000005446">
    <property type="component" value="Unassembled WGS sequence"/>
</dbReference>
<dbReference type="OrthoDB" id="10452819at2759"/>
<accession>H0EI78</accession>
<evidence type="ECO:0000313" key="3">
    <source>
        <dbReference type="Proteomes" id="UP000005446"/>
    </source>
</evidence>